<accession>A0A096PEQ3</accession>
<dbReference type="EMBL" id="CBMG010000876">
    <property type="protein sequence ID" value="CEG03434.1"/>
    <property type="molecule type" value="Genomic_DNA"/>
</dbReference>
<organism evidence="2">
    <name type="scientific">Fusarium acuminatum CS5907</name>
    <dbReference type="NCBI Taxonomy" id="1318461"/>
    <lineage>
        <taxon>Eukaryota</taxon>
        <taxon>Fungi</taxon>
        <taxon>Dikarya</taxon>
        <taxon>Ascomycota</taxon>
        <taxon>Pezizomycotina</taxon>
        <taxon>Sordariomycetes</taxon>
        <taxon>Hypocreomycetidae</taxon>
        <taxon>Hypocreales</taxon>
        <taxon>Nectriaceae</taxon>
        <taxon>Fusarium</taxon>
        <taxon>Fusarium tricinctum species complex</taxon>
    </lineage>
</organism>
<proteinExistence type="predicted"/>
<dbReference type="AlphaFoldDB" id="A0A096PEQ3"/>
<comment type="caution">
    <text evidence="2">The sequence shown here is derived from an EMBL/GenBank/DDBJ whole genome shotgun (WGS) entry which is preliminary data.</text>
</comment>
<reference evidence="2" key="1">
    <citation type="submission" date="2013-05" db="EMBL/GenBank/DDBJ databases">
        <title>Draft genome sequences of six wheat associated Fusarium spp. isolates.</title>
        <authorList>
            <person name="Moolhuijzen P.M."/>
            <person name="Manners J.M."/>
            <person name="Wilcox S."/>
            <person name="Bellgard M.I."/>
            <person name="Gardiner D.M."/>
        </authorList>
    </citation>
    <scope>NUCLEOTIDE SEQUENCE</scope>
    <source>
        <strain evidence="2">CS5907</strain>
        <strain evidence="2">CS5907</strain>
    </source>
</reference>
<protein>
    <submittedName>
        <fullName evidence="2">WGS project CBMG000000000 data, contig CS5907-c000878</fullName>
    </submittedName>
</protein>
<gene>
    <name evidence="2" type="ORF">BN851_0049360</name>
</gene>
<feature type="region of interest" description="Disordered" evidence="1">
    <location>
        <begin position="1"/>
        <end position="64"/>
    </location>
</feature>
<evidence type="ECO:0000256" key="1">
    <source>
        <dbReference type="SAM" id="MobiDB-lite"/>
    </source>
</evidence>
<name>A0A096PEQ3_9HYPO</name>
<evidence type="ECO:0000313" key="2">
    <source>
        <dbReference type="EMBL" id="CEG03434.1"/>
    </source>
</evidence>
<sequence length="295" mass="32949">MNPSLSPRKSKRKRHISSVSYVVEPLPAKDSQSDFEEDNQKPGGTHTLKQSKPNKMRGNPKDQPCQRCFNRMINNGPENFCSSQAKDSTTACYPCARDTKRKCQQLSDHLHDHGARLQAAALRIANHQPVESWDQLVTAARNAMRSGVGARSEVAPRAQSSQGPSLAFAQTDPQVQLHPPGQVPPRQGPPEVQVLPRPAAGSQSPSDALLQQLLAESKRNNALSKKTHQLLDEVIRQQREQTELSQRQMGLSQRQMELSQRQMELSQRQNVCLTRIIQEMNAFNEGTEANLPPFE</sequence>
<feature type="region of interest" description="Disordered" evidence="1">
    <location>
        <begin position="175"/>
        <end position="206"/>
    </location>
</feature>